<protein>
    <recommendedName>
        <fullName evidence="3">P-II family nitrogen regulator</fullName>
    </recommendedName>
</protein>
<dbReference type="Proteomes" id="UP000432715">
    <property type="component" value="Unassembled WGS sequence"/>
</dbReference>
<evidence type="ECO:0008006" key="3">
    <source>
        <dbReference type="Google" id="ProtNLM"/>
    </source>
</evidence>
<gene>
    <name evidence="1" type="ORF">F8154_07960</name>
</gene>
<keyword evidence="2" id="KW-1185">Reference proteome</keyword>
<dbReference type="RefSeq" id="WP_151861084.1">
    <property type="nucleotide sequence ID" value="NZ_WBZC01000025.1"/>
</dbReference>
<dbReference type="AlphaFoldDB" id="A0A6I0EZN6"/>
<reference evidence="1 2" key="1">
    <citation type="submission" date="2019-10" db="EMBL/GenBank/DDBJ databases">
        <title>Alkaliphilus serpentinus sp. nov. and Alkaliphilus pronyensis sp. nov., two novel anaerobic alkaliphilic species isolated from the serpentinized-hosted hydrothermal field of the Prony Bay (New Caledonia).</title>
        <authorList>
            <person name="Postec A."/>
        </authorList>
    </citation>
    <scope>NUCLEOTIDE SEQUENCE [LARGE SCALE GENOMIC DNA]</scope>
    <source>
        <strain evidence="1 2">LacV</strain>
    </source>
</reference>
<dbReference type="SUPFAM" id="SSF54913">
    <property type="entry name" value="GlnB-like"/>
    <property type="match status" value="1"/>
</dbReference>
<accession>A0A6I0EZN6</accession>
<sequence>MELLVIVLNKTEYLRGILDGFIDIGIRGATVIDSAGMGHIIADHIPFLAQFAEIEATEKNNSKTIFTVVNCCERDKAIELVEDIIGDINEPDTVFLFSVPVNIVKGLAIKGCGECQ</sequence>
<dbReference type="EMBL" id="WBZC01000025">
    <property type="protein sequence ID" value="KAB3534787.1"/>
    <property type="molecule type" value="Genomic_DNA"/>
</dbReference>
<evidence type="ECO:0000313" key="1">
    <source>
        <dbReference type="EMBL" id="KAB3534787.1"/>
    </source>
</evidence>
<proteinExistence type="predicted"/>
<dbReference type="InterPro" id="IPR011322">
    <property type="entry name" value="N-reg_PII-like_a/b"/>
</dbReference>
<comment type="caution">
    <text evidence="1">The sequence shown here is derived from an EMBL/GenBank/DDBJ whole genome shotgun (WGS) entry which is preliminary data.</text>
</comment>
<name>A0A6I0EZN6_9FIRM</name>
<evidence type="ECO:0000313" key="2">
    <source>
        <dbReference type="Proteomes" id="UP000432715"/>
    </source>
</evidence>
<organism evidence="1 2">
    <name type="scientific">Alkaliphilus pronyensis</name>
    <dbReference type="NCBI Taxonomy" id="1482732"/>
    <lineage>
        <taxon>Bacteria</taxon>
        <taxon>Bacillati</taxon>
        <taxon>Bacillota</taxon>
        <taxon>Clostridia</taxon>
        <taxon>Peptostreptococcales</taxon>
        <taxon>Natronincolaceae</taxon>
        <taxon>Alkaliphilus</taxon>
    </lineage>
</organism>
<dbReference type="OrthoDB" id="9810781at2"/>